<reference evidence="2" key="2">
    <citation type="submission" date="2015-01" db="EMBL/GenBank/DDBJ databases">
        <title>Evolutionary Origins and Diversification of the Mycorrhizal Mutualists.</title>
        <authorList>
            <consortium name="DOE Joint Genome Institute"/>
            <consortium name="Mycorrhizal Genomics Consortium"/>
            <person name="Kohler A."/>
            <person name="Kuo A."/>
            <person name="Nagy L.G."/>
            <person name="Floudas D."/>
            <person name="Copeland A."/>
            <person name="Barry K.W."/>
            <person name="Cichocki N."/>
            <person name="Veneault-Fourrey C."/>
            <person name="LaButti K."/>
            <person name="Lindquist E.A."/>
            <person name="Lipzen A."/>
            <person name="Lundell T."/>
            <person name="Morin E."/>
            <person name="Murat C."/>
            <person name="Riley R."/>
            <person name="Ohm R."/>
            <person name="Sun H."/>
            <person name="Tunlid A."/>
            <person name="Henrissat B."/>
            <person name="Grigoriev I.V."/>
            <person name="Hibbett D.S."/>
            <person name="Martin F."/>
        </authorList>
    </citation>
    <scope>NUCLEOTIDE SEQUENCE [LARGE SCALE GENOMIC DNA]</scope>
    <source>
        <strain evidence="2">MAFF 305830</strain>
    </source>
</reference>
<organism evidence="1 2">
    <name type="scientific">Serendipita vermifera MAFF 305830</name>
    <dbReference type="NCBI Taxonomy" id="933852"/>
    <lineage>
        <taxon>Eukaryota</taxon>
        <taxon>Fungi</taxon>
        <taxon>Dikarya</taxon>
        <taxon>Basidiomycota</taxon>
        <taxon>Agaricomycotina</taxon>
        <taxon>Agaricomycetes</taxon>
        <taxon>Sebacinales</taxon>
        <taxon>Serendipitaceae</taxon>
        <taxon>Serendipita</taxon>
    </lineage>
</organism>
<reference evidence="1 2" key="1">
    <citation type="submission" date="2014-04" db="EMBL/GenBank/DDBJ databases">
        <authorList>
            <consortium name="DOE Joint Genome Institute"/>
            <person name="Kuo A."/>
            <person name="Zuccaro A."/>
            <person name="Kohler A."/>
            <person name="Nagy L.G."/>
            <person name="Floudas D."/>
            <person name="Copeland A."/>
            <person name="Barry K.W."/>
            <person name="Cichocki N."/>
            <person name="Veneault-Fourrey C."/>
            <person name="LaButti K."/>
            <person name="Lindquist E.A."/>
            <person name="Lipzen A."/>
            <person name="Lundell T."/>
            <person name="Morin E."/>
            <person name="Murat C."/>
            <person name="Sun H."/>
            <person name="Tunlid A."/>
            <person name="Henrissat B."/>
            <person name="Grigoriev I.V."/>
            <person name="Hibbett D.S."/>
            <person name="Martin F."/>
            <person name="Nordberg H.P."/>
            <person name="Cantor M.N."/>
            <person name="Hua S.X."/>
        </authorList>
    </citation>
    <scope>NUCLEOTIDE SEQUENCE [LARGE SCALE GENOMIC DNA]</scope>
    <source>
        <strain evidence="1 2">MAFF 305830</strain>
    </source>
</reference>
<accession>A0A0C3BKK2</accession>
<dbReference type="HOGENOM" id="CLU_2544031_0_0_1"/>
<dbReference type="EMBL" id="KN824279">
    <property type="protein sequence ID" value="KIM32579.1"/>
    <property type="molecule type" value="Genomic_DNA"/>
</dbReference>
<proteinExistence type="predicted"/>
<evidence type="ECO:0000313" key="2">
    <source>
        <dbReference type="Proteomes" id="UP000054097"/>
    </source>
</evidence>
<protein>
    <submittedName>
        <fullName evidence="1">Uncharacterized protein</fullName>
    </submittedName>
</protein>
<sequence length="83" mass="9708">MMLVCPARSFAHSLRPPSLPLNTLYLLRIPHTHSLLPAILWLFIFDHRKLCLDLYLVCYDPLRVIGFTNRSSIITQNIRDIMM</sequence>
<dbReference type="AlphaFoldDB" id="A0A0C3BKK2"/>
<dbReference type="Proteomes" id="UP000054097">
    <property type="component" value="Unassembled WGS sequence"/>
</dbReference>
<gene>
    <name evidence="1" type="ORF">M408DRAFT_183436</name>
</gene>
<keyword evidence="2" id="KW-1185">Reference proteome</keyword>
<evidence type="ECO:0000313" key="1">
    <source>
        <dbReference type="EMBL" id="KIM32579.1"/>
    </source>
</evidence>
<name>A0A0C3BKK2_SERVB</name>